<protein>
    <recommendedName>
        <fullName evidence="5">MFS transporter</fullName>
    </recommendedName>
</protein>
<keyword evidence="2" id="KW-0472">Membrane</keyword>
<keyword evidence="4" id="KW-1185">Reference proteome</keyword>
<sequence>MQMLARRHRGAEADRRRHPVDRQVRLLQQVAGAVDALSGEPLERCLPGLLAEAAMVLYGLTAPFAAALMDRFGMRRVAGGVARDVFGSYDPLWLGVGALCGAGAPLALMVVRPRATARGSGPLPRRRGAQATATGIQAKALQSKETDRKGPVRCPAWTGFGAHAPSGKNYGVCGASAASRSRRWPGRSTTARAT</sequence>
<evidence type="ECO:0000313" key="4">
    <source>
        <dbReference type="Proteomes" id="UP001500403"/>
    </source>
</evidence>
<evidence type="ECO:0000313" key="3">
    <source>
        <dbReference type="EMBL" id="GAA2945215.1"/>
    </source>
</evidence>
<keyword evidence="2" id="KW-1133">Transmembrane helix</keyword>
<dbReference type="EMBL" id="BAAAUD010000034">
    <property type="protein sequence ID" value="GAA2945215.1"/>
    <property type="molecule type" value="Genomic_DNA"/>
</dbReference>
<organism evidence="3 4">
    <name type="scientific">Streptomyces enissocaesilis</name>
    <dbReference type="NCBI Taxonomy" id="332589"/>
    <lineage>
        <taxon>Bacteria</taxon>
        <taxon>Bacillati</taxon>
        <taxon>Actinomycetota</taxon>
        <taxon>Actinomycetes</taxon>
        <taxon>Kitasatosporales</taxon>
        <taxon>Streptomycetaceae</taxon>
        <taxon>Streptomyces</taxon>
        <taxon>Streptomyces rochei group</taxon>
    </lineage>
</organism>
<comment type="caution">
    <text evidence="3">The sequence shown here is derived from an EMBL/GenBank/DDBJ whole genome shotgun (WGS) entry which is preliminary data.</text>
</comment>
<feature type="transmembrane region" description="Helical" evidence="2">
    <location>
        <begin position="92"/>
        <end position="111"/>
    </location>
</feature>
<gene>
    <name evidence="3" type="ORF">GCM10010446_33160</name>
</gene>
<evidence type="ECO:0000256" key="1">
    <source>
        <dbReference type="SAM" id="MobiDB-lite"/>
    </source>
</evidence>
<dbReference type="Proteomes" id="UP001500403">
    <property type="component" value="Unassembled WGS sequence"/>
</dbReference>
<feature type="transmembrane region" description="Helical" evidence="2">
    <location>
        <begin position="49"/>
        <end position="69"/>
    </location>
</feature>
<evidence type="ECO:0000256" key="2">
    <source>
        <dbReference type="SAM" id="Phobius"/>
    </source>
</evidence>
<accession>A0ABP6JUU2</accession>
<reference evidence="4" key="1">
    <citation type="journal article" date="2019" name="Int. J. Syst. Evol. Microbiol.">
        <title>The Global Catalogue of Microorganisms (GCM) 10K type strain sequencing project: providing services to taxonomists for standard genome sequencing and annotation.</title>
        <authorList>
            <consortium name="The Broad Institute Genomics Platform"/>
            <consortium name="The Broad Institute Genome Sequencing Center for Infectious Disease"/>
            <person name="Wu L."/>
            <person name="Ma J."/>
        </authorList>
    </citation>
    <scope>NUCLEOTIDE SEQUENCE [LARGE SCALE GENOMIC DNA]</scope>
    <source>
        <strain evidence="4">JCM 9088</strain>
    </source>
</reference>
<feature type="region of interest" description="Disordered" evidence="1">
    <location>
        <begin position="117"/>
        <end position="150"/>
    </location>
</feature>
<evidence type="ECO:0008006" key="5">
    <source>
        <dbReference type="Google" id="ProtNLM"/>
    </source>
</evidence>
<name>A0ABP6JUU2_9ACTN</name>
<proteinExistence type="predicted"/>
<keyword evidence="2" id="KW-0812">Transmembrane</keyword>